<keyword evidence="2" id="KW-1185">Reference proteome</keyword>
<proteinExistence type="predicted"/>
<organism evidence="1 2">
    <name type="scientific">Desulforamulus ruminis (strain ATCC 23193 / DSM 2154 / NCIMB 8452 / DL)</name>
    <name type="common">Desulfotomaculum ruminis</name>
    <dbReference type="NCBI Taxonomy" id="696281"/>
    <lineage>
        <taxon>Bacteria</taxon>
        <taxon>Bacillati</taxon>
        <taxon>Bacillota</taxon>
        <taxon>Clostridia</taxon>
        <taxon>Eubacteriales</taxon>
        <taxon>Peptococcaceae</taxon>
        <taxon>Desulforamulus</taxon>
    </lineage>
</organism>
<dbReference type="HOGENOM" id="CLU_165422_0_0_9"/>
<name>F6DM38_DESRL</name>
<dbReference type="RefSeq" id="WP_013841151.1">
    <property type="nucleotide sequence ID" value="NC_015589.1"/>
</dbReference>
<evidence type="ECO:0000313" key="1">
    <source>
        <dbReference type="EMBL" id="AEG59380.1"/>
    </source>
</evidence>
<dbReference type="EMBL" id="CP002780">
    <property type="protein sequence ID" value="AEG59380.1"/>
    <property type="molecule type" value="Genomic_DNA"/>
</dbReference>
<dbReference type="Proteomes" id="UP000009234">
    <property type="component" value="Chromosome"/>
</dbReference>
<evidence type="ECO:0008006" key="3">
    <source>
        <dbReference type="Google" id="ProtNLM"/>
    </source>
</evidence>
<dbReference type="STRING" id="696281.Desru_1105"/>
<dbReference type="OrthoDB" id="121684at2"/>
<gene>
    <name evidence="1" type="ordered locus">Desru_1105</name>
</gene>
<accession>F6DM38</accession>
<reference evidence="2" key="1">
    <citation type="submission" date="2011-05" db="EMBL/GenBank/DDBJ databases">
        <title>Complete sequence of Desulfotomaculum ruminis DSM 2154.</title>
        <authorList>
            <person name="Lucas S."/>
            <person name="Copeland A."/>
            <person name="Lapidus A."/>
            <person name="Cheng J.-F."/>
            <person name="Goodwin L."/>
            <person name="Pitluck S."/>
            <person name="Lu M."/>
            <person name="Detter J.C."/>
            <person name="Han C."/>
            <person name="Tapia R."/>
            <person name="Land M."/>
            <person name="Hauser L."/>
            <person name="Kyrpides N."/>
            <person name="Ivanova N."/>
            <person name="Mikhailova N."/>
            <person name="Pagani I."/>
            <person name="Stams A.J.M."/>
            <person name="Plugge C.M."/>
            <person name="Muyzer G."/>
            <person name="Kuever J."/>
            <person name="Parshina S.N."/>
            <person name="Ivanova A.E."/>
            <person name="Nazina T.N."/>
            <person name="Brambilla E."/>
            <person name="Spring S."/>
            <person name="Klenk H.-P."/>
            <person name="Woyke T."/>
        </authorList>
    </citation>
    <scope>NUCLEOTIDE SEQUENCE [LARGE SCALE GENOMIC DNA]</scope>
    <source>
        <strain evidence="2">ATCC 23193 / DSM 2154 / NCIB 8452 / DL</strain>
    </source>
</reference>
<dbReference type="eggNOG" id="ENOG5033670">
    <property type="taxonomic scope" value="Bacteria"/>
</dbReference>
<evidence type="ECO:0000313" key="2">
    <source>
        <dbReference type="Proteomes" id="UP000009234"/>
    </source>
</evidence>
<dbReference type="AlphaFoldDB" id="F6DM38"/>
<dbReference type="KEGG" id="dru:Desru_1105"/>
<sequence length="95" mass="10873">MPKKFRKKPVVIEAFQFGMQERSDLPIWAKEALQSGSIKAFSQYGGTVRWAEIETLEGVHRAEVGDYIIKGVKGELYPCKPDIFHMTYEEVDNHA</sequence>
<protein>
    <recommendedName>
        <fullName evidence="3">Phage protein</fullName>
    </recommendedName>
</protein>
<reference evidence="1 2" key="2">
    <citation type="journal article" date="2012" name="Stand. Genomic Sci.">
        <title>Complete genome sequence of the sulfate-reducing firmicute Desulfotomaculum ruminis type strain (DL(T)).</title>
        <authorList>
            <person name="Spring S."/>
            <person name="Visser M."/>
            <person name="Lu M."/>
            <person name="Copeland A."/>
            <person name="Lapidus A."/>
            <person name="Lucas S."/>
            <person name="Cheng J.F."/>
            <person name="Han C."/>
            <person name="Tapia R."/>
            <person name="Goodwin L.A."/>
            <person name="Pitluck S."/>
            <person name="Ivanova N."/>
            <person name="Land M."/>
            <person name="Hauser L."/>
            <person name="Larimer F."/>
            <person name="Rohde M."/>
            <person name="Goker M."/>
            <person name="Detter J.C."/>
            <person name="Kyrpides N.C."/>
            <person name="Woyke T."/>
            <person name="Schaap P.J."/>
            <person name="Plugge C.M."/>
            <person name="Muyzer G."/>
            <person name="Kuever J."/>
            <person name="Pereira I.A."/>
            <person name="Parshina S.N."/>
            <person name="Bernier-Latmani R."/>
            <person name="Stams A.J."/>
            <person name="Klenk H.P."/>
        </authorList>
    </citation>
    <scope>NUCLEOTIDE SEQUENCE [LARGE SCALE GENOMIC DNA]</scope>
    <source>
        <strain evidence="2">ATCC 23193 / DSM 2154 / NCIB 8452 / DL</strain>
    </source>
</reference>